<comment type="caution">
    <text evidence="2">The sequence shown here is derived from an EMBL/GenBank/DDBJ whole genome shotgun (WGS) entry which is preliminary data.</text>
</comment>
<evidence type="ECO:0000313" key="3">
    <source>
        <dbReference type="Proteomes" id="UP000323708"/>
    </source>
</evidence>
<dbReference type="Proteomes" id="UP000323708">
    <property type="component" value="Unassembled WGS sequence"/>
</dbReference>
<feature type="chain" id="PRO_5022696501" evidence="1">
    <location>
        <begin position="31"/>
        <end position="545"/>
    </location>
</feature>
<dbReference type="InterPro" id="IPR010727">
    <property type="entry name" value="DUF1302"/>
</dbReference>
<organism evidence="2 3">
    <name type="scientific">Pseudohalioglobus sediminis</name>
    <dbReference type="NCBI Taxonomy" id="2606449"/>
    <lineage>
        <taxon>Bacteria</taxon>
        <taxon>Pseudomonadati</taxon>
        <taxon>Pseudomonadota</taxon>
        <taxon>Gammaproteobacteria</taxon>
        <taxon>Cellvibrionales</taxon>
        <taxon>Halieaceae</taxon>
        <taxon>Pseudohalioglobus</taxon>
    </lineage>
</organism>
<sequence length="545" mass="59710">MSATKRSALIPAAVRAALVAAGMTAVPTHALEYNWGEWLFNVDTTLSAGAQWRTESIDKEMAFDEGGLNFNDGNNNFDPGLVSNNMKAILEFGGEYKDFSFFVRGDASYDWVYTENKTDLSETAYLSYNNGIPAGGNLQRGELPRDTIAENGRRTRLLDAFATYNFDVGEQSGAVRFGRQVIAWGGSRFYSGVNALQNPIDAVAAQTPGVEVKEIFLPTSAVNLKWDFTGTISAEAYYKLNWERSTLPGVGSFLSTSDTTGAGAERVLLGPLGAAPTISRLTPEDDDQWGLAARYSTYSGYTFELAYTTSHSNIPGAQIKLDIGGGDSFFREVYTEDIDVWSASFSGNLSEAEVYIDLAYSDNMPFVDVTSQFTDDGYFTRSDVIRGHYWQASAGFSDVYTALPWLSPSIAVLAEAHIQGNNLGESELIPPPAGITPPGEQNLKVTDTAWGYQAVVTLRYFSVIQGMDMNVIGTFRHDVDGYGNAIGLNNGLKEDLMTASIGATAYYLTNWQFDAKYAWYFGNDNADDQTLDDRDNISIGIKYRF</sequence>
<dbReference type="Pfam" id="PF06980">
    <property type="entry name" value="DUF1302"/>
    <property type="match status" value="1"/>
</dbReference>
<evidence type="ECO:0000256" key="1">
    <source>
        <dbReference type="SAM" id="SignalP"/>
    </source>
</evidence>
<dbReference type="EMBL" id="VTUX01000001">
    <property type="protein sequence ID" value="KAA1194216.1"/>
    <property type="molecule type" value="Genomic_DNA"/>
</dbReference>
<dbReference type="AlphaFoldDB" id="A0A5B0X4J3"/>
<accession>A0A5B0X4J3</accession>
<keyword evidence="3" id="KW-1185">Reference proteome</keyword>
<gene>
    <name evidence="2" type="ORF">F0M18_01915</name>
</gene>
<evidence type="ECO:0000313" key="2">
    <source>
        <dbReference type="EMBL" id="KAA1194216.1"/>
    </source>
</evidence>
<keyword evidence="1" id="KW-0732">Signal</keyword>
<protein>
    <submittedName>
        <fullName evidence="2">DUF1302 domain-containing protein</fullName>
    </submittedName>
</protein>
<reference evidence="2 3" key="1">
    <citation type="submission" date="2019-09" db="EMBL/GenBank/DDBJ databases">
        <authorList>
            <person name="Chen X.-Y."/>
        </authorList>
    </citation>
    <scope>NUCLEOTIDE SEQUENCE [LARGE SCALE GENOMIC DNA]</scope>
    <source>
        <strain evidence="2 3">NY5</strain>
    </source>
</reference>
<name>A0A5B0X4J3_9GAMM</name>
<dbReference type="RefSeq" id="WP_149609685.1">
    <property type="nucleotide sequence ID" value="NZ_VTUX01000001.1"/>
</dbReference>
<feature type="signal peptide" evidence="1">
    <location>
        <begin position="1"/>
        <end position="30"/>
    </location>
</feature>
<proteinExistence type="predicted"/>